<feature type="compositionally biased region" description="Basic and acidic residues" evidence="1">
    <location>
        <begin position="42"/>
        <end position="64"/>
    </location>
</feature>
<feature type="region of interest" description="Disordered" evidence="1">
    <location>
        <begin position="1"/>
        <end position="64"/>
    </location>
</feature>
<evidence type="ECO:0008006" key="4">
    <source>
        <dbReference type="Google" id="ProtNLM"/>
    </source>
</evidence>
<accession>A0ABV4FHW8</accession>
<dbReference type="Proteomes" id="UP001565471">
    <property type="component" value="Unassembled WGS sequence"/>
</dbReference>
<reference evidence="2 3" key="1">
    <citation type="submission" date="2024-07" db="EMBL/GenBank/DDBJ databases">
        <title>Genomic Encyclopedia of Type Strains, Phase V (KMG-V): Genome sequencing to study the core and pangenomes of soil and plant-associated prokaryotes.</title>
        <authorList>
            <person name="Whitman W."/>
        </authorList>
    </citation>
    <scope>NUCLEOTIDE SEQUENCE [LARGE SCALE GENOMIC DNA]</scope>
    <source>
        <strain evidence="2 3">USDA 415</strain>
    </source>
</reference>
<organism evidence="2 3">
    <name type="scientific">Bradyrhizobium elkanii</name>
    <dbReference type="NCBI Taxonomy" id="29448"/>
    <lineage>
        <taxon>Bacteria</taxon>
        <taxon>Pseudomonadati</taxon>
        <taxon>Pseudomonadota</taxon>
        <taxon>Alphaproteobacteria</taxon>
        <taxon>Hyphomicrobiales</taxon>
        <taxon>Nitrobacteraceae</taxon>
        <taxon>Bradyrhizobium</taxon>
    </lineage>
</organism>
<comment type="caution">
    <text evidence="2">The sequence shown here is derived from an EMBL/GenBank/DDBJ whole genome shotgun (WGS) entry which is preliminary data.</text>
</comment>
<proteinExistence type="predicted"/>
<name>A0ABV4FHW8_BRAEL</name>
<evidence type="ECO:0000313" key="2">
    <source>
        <dbReference type="EMBL" id="MEY9322470.1"/>
    </source>
</evidence>
<gene>
    <name evidence="2" type="ORF">ABIF29_009269</name>
</gene>
<dbReference type="RefSeq" id="WP_038376758.1">
    <property type="nucleotide sequence ID" value="NZ_CP126026.1"/>
</dbReference>
<evidence type="ECO:0000313" key="3">
    <source>
        <dbReference type="Proteomes" id="UP001565471"/>
    </source>
</evidence>
<sequence>MSNRTSDRRMTAAEREARKVFRDTSVKPPVSEHEGVQQAFRANRERPKAERIAREAAAKQKPET</sequence>
<keyword evidence="3" id="KW-1185">Reference proteome</keyword>
<dbReference type="EMBL" id="JBGBZA010000002">
    <property type="protein sequence ID" value="MEY9322470.1"/>
    <property type="molecule type" value="Genomic_DNA"/>
</dbReference>
<feature type="compositionally biased region" description="Basic and acidic residues" evidence="1">
    <location>
        <begin position="1"/>
        <end position="35"/>
    </location>
</feature>
<evidence type="ECO:0000256" key="1">
    <source>
        <dbReference type="SAM" id="MobiDB-lite"/>
    </source>
</evidence>
<protein>
    <recommendedName>
        <fullName evidence="4">Transcriptional regulator</fullName>
    </recommendedName>
</protein>